<sequence>MRGRRGQSEQVARALAARDALIEAFYSVDRGQRDLRARVSAAATLDPHGPGGRLTAQFAPLDKAADMLGAAYIAAIDAHPLDDEGAPQSPGAAAAAFDAVLERMRRCSAELDAFAARSAGALAAVDAALAELPPRVQSARTALAAARGAVSGLERAGLEPAEAGRLLAAAEQDAAQLEAGAARLGIAGALQLAARVTEQAERARAQAEDLPRQWEAVRRRLASLRTRADALAHRLDGLGPALSALRRGFVQASWQDVEAALPGAREQVARARELLGEADGLARRGDRAGAERAVQAAASALDDADDAVSEVGRRRERLEAVAADPSAALKAARFAVRDAQRLALAGAEPPTPRWVAALDSLALRLDRAAESVHERPHPDWWAYLRELDAVAAGAASVVGEIRSARAR</sequence>
<evidence type="ECO:0000313" key="1">
    <source>
        <dbReference type="EMBL" id="NHC12994.1"/>
    </source>
</evidence>
<reference evidence="1 2" key="1">
    <citation type="submission" date="2020-03" db="EMBL/GenBank/DDBJ databases">
        <title>Two novel Motilibacter sp.</title>
        <authorList>
            <person name="Liu S."/>
        </authorList>
    </citation>
    <scope>NUCLEOTIDE SEQUENCE [LARGE SCALE GENOMIC DNA]</scope>
    <source>
        <strain evidence="1 2">E257</strain>
    </source>
</reference>
<gene>
    <name evidence="1" type="ORF">G9H71_04285</name>
</gene>
<evidence type="ECO:0000313" key="2">
    <source>
        <dbReference type="Proteomes" id="UP000800981"/>
    </source>
</evidence>
<keyword evidence="2" id="KW-1185">Reference proteome</keyword>
<proteinExistence type="predicted"/>
<organism evidence="1 2">
    <name type="scientific">Motilibacter deserti</name>
    <dbReference type="NCBI Taxonomy" id="2714956"/>
    <lineage>
        <taxon>Bacteria</taxon>
        <taxon>Bacillati</taxon>
        <taxon>Actinomycetota</taxon>
        <taxon>Actinomycetes</taxon>
        <taxon>Motilibacterales</taxon>
        <taxon>Motilibacteraceae</taxon>
        <taxon>Motilibacter</taxon>
    </lineage>
</organism>
<dbReference type="EMBL" id="JAANNP010000001">
    <property type="protein sequence ID" value="NHC12994.1"/>
    <property type="molecule type" value="Genomic_DNA"/>
</dbReference>
<comment type="caution">
    <text evidence="1">The sequence shown here is derived from an EMBL/GenBank/DDBJ whole genome shotgun (WGS) entry which is preliminary data.</text>
</comment>
<name>A0ABX0GQ82_9ACTN</name>
<accession>A0ABX0GQ82</accession>
<protein>
    <submittedName>
        <fullName evidence="1">Molecular chaperone DnaJ</fullName>
    </submittedName>
</protein>
<dbReference type="RefSeq" id="WP_166278274.1">
    <property type="nucleotide sequence ID" value="NZ_JAANNP010000001.1"/>
</dbReference>
<dbReference type="Proteomes" id="UP000800981">
    <property type="component" value="Unassembled WGS sequence"/>
</dbReference>